<sequence length="86" mass="9423">MSDIVQKALSNPTVLKRGAQGLLAWGIYRKFVQSPAMFRTLVGFAAGTYTGLYAAQNYNVPKVLTPGEAWNKVTSVAEDKAKEMKK</sequence>
<keyword evidence="2" id="KW-1185">Reference proteome</keyword>
<dbReference type="EMBL" id="BDGG01000009">
    <property type="protein sequence ID" value="GAV03166.1"/>
    <property type="molecule type" value="Genomic_DNA"/>
</dbReference>
<dbReference type="Pfam" id="PF15054">
    <property type="entry name" value="DUF4535"/>
    <property type="match status" value="1"/>
</dbReference>
<dbReference type="InterPro" id="IPR027854">
    <property type="entry name" value="STMP1"/>
</dbReference>
<protein>
    <submittedName>
        <fullName evidence="1">Uncharacterized protein</fullName>
    </submittedName>
</protein>
<proteinExistence type="predicted"/>
<dbReference type="Proteomes" id="UP000186922">
    <property type="component" value="Unassembled WGS sequence"/>
</dbReference>
<evidence type="ECO:0000313" key="1">
    <source>
        <dbReference type="EMBL" id="GAV03166.1"/>
    </source>
</evidence>
<evidence type="ECO:0000313" key="2">
    <source>
        <dbReference type="Proteomes" id="UP000186922"/>
    </source>
</evidence>
<name>A0A1D1VQQ2_RAMVA</name>
<comment type="caution">
    <text evidence="1">The sequence shown here is derived from an EMBL/GenBank/DDBJ whole genome shotgun (WGS) entry which is preliminary data.</text>
</comment>
<dbReference type="AlphaFoldDB" id="A0A1D1VQQ2"/>
<dbReference type="OrthoDB" id="6347891at2759"/>
<reference evidence="1 2" key="1">
    <citation type="journal article" date="2016" name="Nat. Commun.">
        <title>Extremotolerant tardigrade genome and improved radiotolerance of human cultured cells by tardigrade-unique protein.</title>
        <authorList>
            <person name="Hashimoto T."/>
            <person name="Horikawa D.D."/>
            <person name="Saito Y."/>
            <person name="Kuwahara H."/>
            <person name="Kozuka-Hata H."/>
            <person name="Shin-I T."/>
            <person name="Minakuchi Y."/>
            <person name="Ohishi K."/>
            <person name="Motoyama A."/>
            <person name="Aizu T."/>
            <person name="Enomoto A."/>
            <person name="Kondo K."/>
            <person name="Tanaka S."/>
            <person name="Hara Y."/>
            <person name="Koshikawa S."/>
            <person name="Sagara H."/>
            <person name="Miura T."/>
            <person name="Yokobori S."/>
            <person name="Miyagawa K."/>
            <person name="Suzuki Y."/>
            <person name="Kubo T."/>
            <person name="Oyama M."/>
            <person name="Kohara Y."/>
            <person name="Fujiyama A."/>
            <person name="Arakawa K."/>
            <person name="Katayama T."/>
            <person name="Toyoda A."/>
            <person name="Kunieda T."/>
        </authorList>
    </citation>
    <scope>NUCLEOTIDE SEQUENCE [LARGE SCALE GENOMIC DNA]</scope>
    <source>
        <strain evidence="1 2">YOKOZUNA-1</strain>
    </source>
</reference>
<organism evidence="1 2">
    <name type="scientific">Ramazzottius varieornatus</name>
    <name type="common">Water bear</name>
    <name type="synonym">Tardigrade</name>
    <dbReference type="NCBI Taxonomy" id="947166"/>
    <lineage>
        <taxon>Eukaryota</taxon>
        <taxon>Metazoa</taxon>
        <taxon>Ecdysozoa</taxon>
        <taxon>Tardigrada</taxon>
        <taxon>Eutardigrada</taxon>
        <taxon>Parachela</taxon>
        <taxon>Hypsibioidea</taxon>
        <taxon>Ramazzottiidae</taxon>
        <taxon>Ramazzottius</taxon>
    </lineage>
</organism>
<accession>A0A1D1VQQ2</accession>
<gene>
    <name evidence="1" type="primary">RvY_13633-1</name>
    <name evidence="1" type="synonym">RvY_13633.1</name>
    <name evidence="1" type="ORF">RvY_13633</name>
</gene>